<dbReference type="AlphaFoldDB" id="A0A3S5BM63"/>
<comment type="caution">
    <text evidence="1">The sequence shown here is derived from an EMBL/GenBank/DDBJ whole genome shotgun (WGS) entry which is preliminary data.</text>
</comment>
<dbReference type="InterPro" id="IPR045864">
    <property type="entry name" value="aa-tRNA-synth_II/BPL/LPL"/>
</dbReference>
<dbReference type="Gene3D" id="3.30.930.10">
    <property type="entry name" value="Bira Bifunctional Protein, Domain 2"/>
    <property type="match status" value="1"/>
</dbReference>
<dbReference type="InterPro" id="IPR004499">
    <property type="entry name" value="Pro-tRNA-ligase_IIa_arc-type"/>
</dbReference>
<dbReference type="SUPFAM" id="SSF55681">
    <property type="entry name" value="Class II aaRS and biotin synthetases"/>
    <property type="match status" value="1"/>
</dbReference>
<sequence>MNLFQVAWVTRSGSSELSEPVAIRPTSETIMYPSFAKWIQSHRDLPLKLNQWSNVVRWEFKHPQPFIRSLYQIDIQLC</sequence>
<protein>
    <submittedName>
        <fullName evidence="1">Uncharacterized protein</fullName>
    </submittedName>
</protein>
<dbReference type="GO" id="GO:0005737">
    <property type="term" value="C:cytoplasm"/>
    <property type="evidence" value="ECO:0007669"/>
    <property type="project" value="InterPro"/>
</dbReference>
<proteinExistence type="predicted"/>
<dbReference type="GO" id="GO:0005524">
    <property type="term" value="F:ATP binding"/>
    <property type="evidence" value="ECO:0007669"/>
    <property type="project" value="InterPro"/>
</dbReference>
<dbReference type="PANTHER" id="PTHR43382">
    <property type="entry name" value="PROLYL-TRNA SYNTHETASE"/>
    <property type="match status" value="1"/>
</dbReference>
<dbReference type="PANTHER" id="PTHR43382:SF2">
    <property type="entry name" value="BIFUNCTIONAL GLUTAMATE_PROLINE--TRNA LIGASE"/>
    <property type="match status" value="1"/>
</dbReference>
<evidence type="ECO:0000313" key="2">
    <source>
        <dbReference type="Proteomes" id="UP000784294"/>
    </source>
</evidence>
<keyword evidence="2" id="KW-1185">Reference proteome</keyword>
<dbReference type="GO" id="GO:0017101">
    <property type="term" value="C:aminoacyl-tRNA synthetase multienzyme complex"/>
    <property type="evidence" value="ECO:0007669"/>
    <property type="project" value="TreeGrafter"/>
</dbReference>
<dbReference type="Proteomes" id="UP000784294">
    <property type="component" value="Unassembled WGS sequence"/>
</dbReference>
<dbReference type="GO" id="GO:0004827">
    <property type="term" value="F:proline-tRNA ligase activity"/>
    <property type="evidence" value="ECO:0007669"/>
    <property type="project" value="InterPro"/>
</dbReference>
<dbReference type="EMBL" id="CAAALY010108295">
    <property type="protein sequence ID" value="VEL29989.1"/>
    <property type="molecule type" value="Genomic_DNA"/>
</dbReference>
<accession>A0A3S5BM63</accession>
<gene>
    <name evidence="1" type="ORF">PXEA_LOCUS23429</name>
</gene>
<name>A0A3S5BM63_9PLAT</name>
<dbReference type="GO" id="GO:0006433">
    <property type="term" value="P:prolyl-tRNA aminoacylation"/>
    <property type="evidence" value="ECO:0007669"/>
    <property type="project" value="InterPro"/>
</dbReference>
<reference evidence="1" key="1">
    <citation type="submission" date="2018-11" db="EMBL/GenBank/DDBJ databases">
        <authorList>
            <consortium name="Pathogen Informatics"/>
        </authorList>
    </citation>
    <scope>NUCLEOTIDE SEQUENCE</scope>
</reference>
<organism evidence="1 2">
    <name type="scientific">Protopolystoma xenopodis</name>
    <dbReference type="NCBI Taxonomy" id="117903"/>
    <lineage>
        <taxon>Eukaryota</taxon>
        <taxon>Metazoa</taxon>
        <taxon>Spiralia</taxon>
        <taxon>Lophotrochozoa</taxon>
        <taxon>Platyhelminthes</taxon>
        <taxon>Monogenea</taxon>
        <taxon>Polyopisthocotylea</taxon>
        <taxon>Polystomatidea</taxon>
        <taxon>Polystomatidae</taxon>
        <taxon>Protopolystoma</taxon>
    </lineage>
</organism>
<evidence type="ECO:0000313" key="1">
    <source>
        <dbReference type="EMBL" id="VEL29989.1"/>
    </source>
</evidence>
<dbReference type="OrthoDB" id="1350766at2759"/>